<evidence type="ECO:0000256" key="2">
    <source>
        <dbReference type="SAM" id="MobiDB-lite"/>
    </source>
</evidence>
<dbReference type="InParanoid" id="D8Q000"/>
<feature type="compositionally biased region" description="Polar residues" evidence="2">
    <location>
        <begin position="1089"/>
        <end position="1098"/>
    </location>
</feature>
<feature type="coiled-coil region" evidence="1">
    <location>
        <begin position="244"/>
        <end position="303"/>
    </location>
</feature>
<feature type="region of interest" description="Disordered" evidence="2">
    <location>
        <begin position="610"/>
        <end position="673"/>
    </location>
</feature>
<dbReference type="VEuPathDB" id="FungiDB:SCHCODRAFT_02492355"/>
<feature type="compositionally biased region" description="Pro residues" evidence="2">
    <location>
        <begin position="1477"/>
        <end position="1501"/>
    </location>
</feature>
<feature type="compositionally biased region" description="Low complexity" evidence="2">
    <location>
        <begin position="1284"/>
        <end position="1300"/>
    </location>
</feature>
<feature type="compositionally biased region" description="Pro residues" evidence="2">
    <location>
        <begin position="570"/>
        <end position="584"/>
    </location>
</feature>
<feature type="compositionally biased region" description="Low complexity" evidence="2">
    <location>
        <begin position="201"/>
        <end position="240"/>
    </location>
</feature>
<dbReference type="SUPFAM" id="SSF53474">
    <property type="entry name" value="alpha/beta-Hydrolases"/>
    <property type="match status" value="1"/>
</dbReference>
<evidence type="ECO:0000313" key="3">
    <source>
        <dbReference type="EMBL" id="EFI98948.1"/>
    </source>
</evidence>
<dbReference type="PANTHER" id="PTHR47842">
    <property type="entry name" value="EXPRESSED PROTEIN"/>
    <property type="match status" value="1"/>
</dbReference>
<dbReference type="EMBL" id="GL377304">
    <property type="protein sequence ID" value="EFI98948.1"/>
    <property type="molecule type" value="Genomic_DNA"/>
</dbReference>
<evidence type="ECO:0008006" key="5">
    <source>
        <dbReference type="Google" id="ProtNLM"/>
    </source>
</evidence>
<feature type="region of interest" description="Disordered" evidence="2">
    <location>
        <begin position="694"/>
        <end position="725"/>
    </location>
</feature>
<feature type="compositionally biased region" description="Basic and acidic residues" evidence="2">
    <location>
        <begin position="655"/>
        <end position="667"/>
    </location>
</feature>
<dbReference type="InterPro" id="IPR029058">
    <property type="entry name" value="AB_hydrolase_fold"/>
</dbReference>
<feature type="compositionally biased region" description="Polar residues" evidence="2">
    <location>
        <begin position="632"/>
        <end position="641"/>
    </location>
</feature>
<feature type="compositionally biased region" description="Polar residues" evidence="2">
    <location>
        <begin position="698"/>
        <end position="708"/>
    </location>
</feature>
<feature type="compositionally biased region" description="Low complexity" evidence="2">
    <location>
        <begin position="1502"/>
        <end position="1523"/>
    </location>
</feature>
<feature type="region of interest" description="Disordered" evidence="2">
    <location>
        <begin position="194"/>
        <end position="240"/>
    </location>
</feature>
<feature type="compositionally biased region" description="Low complexity" evidence="2">
    <location>
        <begin position="1534"/>
        <end position="1552"/>
    </location>
</feature>
<sequence length="1773" mass="189764">MSAASVSSGYDAHIIDPNHPLSLELKSLRSALARFQDEAHDAAIKLQRHSLESINDHERMQHLQHDNDLLRNEVEMLRATPHPDASPSTHPSALQAQQLTISLRRLSDKLTATEETLLTRTTELAHAMSEAARAKLAEEGAYALASSARGREEEGKVRERDLQLQLREAQEQARMSDLVVNEYASLVRTMEGRASNPLYRPSTPRTPSTPGSPASSPNDPSSSQLSLQSSGSSRSLTSSLHEGKMGLKKLLSEFSGEIQRLEAEIARLHGELAISETKLQAEKQNAANDREALARARHDLERHRLDDASAAKMVSRYMKFSQSSTDTLQRALAALKTRHQTTVDTLSAQLASASHQRRAAETTASRLRDALDELGRDAMREAFGRRREVALRMQIIAQQEVIRGHLVRLVQNVGESMRRGETGVEVLSRLLEDAQGLVEQLDGRKQDVHEGEMSAGSVQRILAAQHAVDSLVEELQAETTRRIQLETLLPTTSSALGLQGGDSASPSLITPLSLDMALPGEASTPTGIASAILPSVALASAILPPVPGLPSTSVASDTPAAPEAEQTTPGPSPTEVAPPAPPLSGPVDHDGASSRGVGADAIIAPDLQAPRDASQASNEVSPTHEQEHERTPQTSQISLPASSEDAKGALLNDTQKGKLENTQKDDTPPIPTLNMIAPTPIAVAFPTGPLFSGGADALQNSAPSTPTGQPERANAQIPGPVPLTPPDEAIPSLPKDLIAPSTDITLPFVNSAGPRVSSQAPVAFPSADVTSSSAHAALSSAGVAASSPHAASSSANSASLPSAEVEDLFSRLSRVTHRYDRMQAEFRDCHAALQGLKQDVASFTSSSGPSSLPYNPSSLAAAIQRIDDYAEDARVELEIRAADDALAVRGLSALLTLPGALAPTAGIPGDQRPTLADTAAQITAFTSDDGPSASTTTLARKLADVQHDISAVQGAVGALHGVQRPTASPTFGHVMTTPSLRRTPSLKQLGGLGNLGLRVPMPAFVMQDTRAAEEHGQAAPRARTLSAMYMLGVGLRGRGVGGSPLPGTPSPRRVSTTPRPPMPPPESDSELESEAETGKDELKKETGDETTFQSFPTDLQQHLSRVIPPNSRYTVQSSLYPTYKSVKPISTCTKNFLEWLNTQPPGYVILMAHSMGGLLAAEAATHASNNPQSYPGARPSRIIGMIAFDVPFLGMHPHVVITGLASLFAKDDDKKTETQLNDQHPDVHMVDGRVTDDWESYKRNMAERYSASSLNLPSPSRSPSPPSPNLLGPTRAEMSPFPPSYESSIRSSSTSSLHSSSTSFAERAGGLLAQADGFIASKADEPLVRWARKHRADPFGAGKTWLIDHFQFGACMFDPPGLTKRYRQLVAWNGQWVNYWTETVPKASRGSSPGSGSERPSLSPSASSNSASLHSNPALDRRQDVVDNDLALLGKGTAELSLDTLSKAGYSAASTISSNDSPFVTPCGSPNMSRTPSPIPLTERPPPLPPRRSSPIPPLLPPRHSSSKSTSSIPPLPSRRSASPTPPLPPRRPAPAAESSSNDDPPLAAYPPLDDDEKDSVDEESFEVIPPSEASESVENGVEPGENDTKLGTSQPPDPPLADTSLDPADAKARKKEEKARQKAEKEVAKAAEKEGKARAKEEQAREKERVRQEKARAKEDQEQEKERAKREKELTKQREAEQKQLAKQQKELAKRDKQGKESKRDKSYHFVVLPTGLGQILGGAEHWESVPIAGVDDEVAAHCGLFIRGQNLDYDGLVERVGRKVLEICDKA</sequence>
<organism evidence="4">
    <name type="scientific">Schizophyllum commune (strain H4-8 / FGSC 9210)</name>
    <name type="common">Split gill fungus</name>
    <dbReference type="NCBI Taxonomy" id="578458"/>
    <lineage>
        <taxon>Eukaryota</taxon>
        <taxon>Fungi</taxon>
        <taxon>Dikarya</taxon>
        <taxon>Basidiomycota</taxon>
        <taxon>Agaricomycotina</taxon>
        <taxon>Agaricomycetes</taxon>
        <taxon>Agaricomycetidae</taxon>
        <taxon>Agaricales</taxon>
        <taxon>Schizophyllaceae</taxon>
        <taxon>Schizophyllum</taxon>
    </lineage>
</organism>
<feature type="compositionally biased region" description="Basic and acidic residues" evidence="2">
    <location>
        <begin position="622"/>
        <end position="631"/>
    </location>
</feature>
<dbReference type="OMA" id="DHRETHA"/>
<reference evidence="3 4" key="1">
    <citation type="journal article" date="2010" name="Nat. Biotechnol.">
        <title>Genome sequence of the model mushroom Schizophyllum commune.</title>
        <authorList>
            <person name="Ohm R.A."/>
            <person name="de Jong J.F."/>
            <person name="Lugones L.G."/>
            <person name="Aerts A."/>
            <person name="Kothe E."/>
            <person name="Stajich J.E."/>
            <person name="de Vries R.P."/>
            <person name="Record E."/>
            <person name="Levasseur A."/>
            <person name="Baker S.E."/>
            <person name="Bartholomew K.A."/>
            <person name="Coutinho P.M."/>
            <person name="Erdmann S."/>
            <person name="Fowler T.J."/>
            <person name="Gathman A.C."/>
            <person name="Lombard V."/>
            <person name="Henrissat B."/>
            <person name="Knabe N."/>
            <person name="Kuees U."/>
            <person name="Lilly W.W."/>
            <person name="Lindquist E."/>
            <person name="Lucas S."/>
            <person name="Magnuson J.K."/>
            <person name="Piumi F."/>
            <person name="Raudaskoski M."/>
            <person name="Salamov A."/>
            <person name="Schmutz J."/>
            <person name="Schwarze F.W.M.R."/>
            <person name="vanKuyk P.A."/>
            <person name="Horton J.S."/>
            <person name="Grigoriev I.V."/>
            <person name="Woesten H.A.B."/>
        </authorList>
    </citation>
    <scope>NUCLEOTIDE SEQUENCE [LARGE SCALE GENOMIC DNA]</scope>
    <source>
        <strain evidence="4">H4-8 / FGSC 9210</strain>
    </source>
</reference>
<proteinExistence type="predicted"/>
<feature type="coiled-coil region" evidence="1">
    <location>
        <begin position="60"/>
        <end position="116"/>
    </location>
</feature>
<evidence type="ECO:0000313" key="4">
    <source>
        <dbReference type="Proteomes" id="UP000007431"/>
    </source>
</evidence>
<feature type="compositionally biased region" description="Basic and acidic residues" evidence="2">
    <location>
        <begin position="1609"/>
        <end position="1708"/>
    </location>
</feature>
<evidence type="ECO:0000256" key="1">
    <source>
        <dbReference type="SAM" id="Coils"/>
    </source>
</evidence>
<feature type="compositionally biased region" description="Acidic residues" evidence="2">
    <location>
        <begin position="1553"/>
        <end position="1566"/>
    </location>
</feature>
<feature type="compositionally biased region" description="Low complexity" evidence="2">
    <location>
        <begin position="1387"/>
        <end position="1418"/>
    </location>
</feature>
<feature type="region of interest" description="Disordered" evidence="2">
    <location>
        <begin position="550"/>
        <end position="596"/>
    </location>
</feature>
<gene>
    <name evidence="3" type="ORF">SCHCODRAFT_233443</name>
</gene>
<dbReference type="HOGENOM" id="CLU_238774_0_0_1"/>
<dbReference type="Proteomes" id="UP000007431">
    <property type="component" value="Unassembled WGS sequence"/>
</dbReference>
<feature type="compositionally biased region" description="Pro residues" evidence="2">
    <location>
        <begin position="1524"/>
        <end position="1533"/>
    </location>
</feature>
<feature type="region of interest" description="Disordered" evidence="2">
    <location>
        <begin position="1385"/>
        <end position="1422"/>
    </location>
</feature>
<feature type="compositionally biased region" description="Basic and acidic residues" evidence="2">
    <location>
        <begin position="1076"/>
        <end position="1087"/>
    </location>
</feature>
<feature type="region of interest" description="Disordered" evidence="2">
    <location>
        <begin position="1039"/>
        <end position="1098"/>
    </location>
</feature>
<protein>
    <recommendedName>
        <fullName evidence="5">GPI inositol-deacylase</fullName>
    </recommendedName>
</protein>
<feature type="region of interest" description="Disordered" evidence="2">
    <location>
        <begin position="1249"/>
        <end position="1300"/>
    </location>
</feature>
<keyword evidence="4" id="KW-1185">Reference proteome</keyword>
<dbReference type="Gene3D" id="3.40.50.1820">
    <property type="entry name" value="alpha/beta hydrolase"/>
    <property type="match status" value="1"/>
</dbReference>
<dbReference type="PANTHER" id="PTHR47842:SF3">
    <property type="entry name" value="DUF676 DOMAIN-CONTAINING PROTEIN"/>
    <property type="match status" value="1"/>
</dbReference>
<keyword evidence="1" id="KW-0175">Coiled coil</keyword>
<accession>D8Q000</accession>
<name>D8Q000_SCHCM</name>
<feature type="region of interest" description="Disordered" evidence="2">
    <location>
        <begin position="1453"/>
        <end position="1708"/>
    </location>
</feature>
<dbReference type="eggNOG" id="ENOG502S00B">
    <property type="taxonomic scope" value="Eukaryota"/>
</dbReference>
<feature type="compositionally biased region" description="Polar residues" evidence="2">
    <location>
        <begin position="1453"/>
        <end position="1475"/>
    </location>
</feature>